<gene>
    <name evidence="1" type="ORF">NDU88_005068</name>
</gene>
<protein>
    <submittedName>
        <fullName evidence="1">Uncharacterized protein</fullName>
    </submittedName>
</protein>
<dbReference type="AlphaFoldDB" id="A0AAV7RHZ5"/>
<accession>A0AAV7RHZ5</accession>
<evidence type="ECO:0000313" key="2">
    <source>
        <dbReference type="Proteomes" id="UP001066276"/>
    </source>
</evidence>
<organism evidence="1 2">
    <name type="scientific">Pleurodeles waltl</name>
    <name type="common">Iberian ribbed newt</name>
    <dbReference type="NCBI Taxonomy" id="8319"/>
    <lineage>
        <taxon>Eukaryota</taxon>
        <taxon>Metazoa</taxon>
        <taxon>Chordata</taxon>
        <taxon>Craniata</taxon>
        <taxon>Vertebrata</taxon>
        <taxon>Euteleostomi</taxon>
        <taxon>Amphibia</taxon>
        <taxon>Batrachia</taxon>
        <taxon>Caudata</taxon>
        <taxon>Salamandroidea</taxon>
        <taxon>Salamandridae</taxon>
        <taxon>Pleurodelinae</taxon>
        <taxon>Pleurodeles</taxon>
    </lineage>
</organism>
<keyword evidence="2" id="KW-1185">Reference proteome</keyword>
<evidence type="ECO:0000313" key="1">
    <source>
        <dbReference type="EMBL" id="KAJ1152292.1"/>
    </source>
</evidence>
<reference evidence="1" key="1">
    <citation type="journal article" date="2022" name="bioRxiv">
        <title>Sequencing and chromosome-scale assembly of the giantPleurodeles waltlgenome.</title>
        <authorList>
            <person name="Brown T."/>
            <person name="Elewa A."/>
            <person name="Iarovenko S."/>
            <person name="Subramanian E."/>
            <person name="Araus A.J."/>
            <person name="Petzold A."/>
            <person name="Susuki M."/>
            <person name="Suzuki K.-i.T."/>
            <person name="Hayashi T."/>
            <person name="Toyoda A."/>
            <person name="Oliveira C."/>
            <person name="Osipova E."/>
            <person name="Leigh N.D."/>
            <person name="Simon A."/>
            <person name="Yun M.H."/>
        </authorList>
    </citation>
    <scope>NUCLEOTIDE SEQUENCE</scope>
    <source>
        <strain evidence="1">20211129_DDA</strain>
        <tissue evidence="1">Liver</tissue>
    </source>
</reference>
<name>A0AAV7RHZ5_PLEWA</name>
<dbReference type="Proteomes" id="UP001066276">
    <property type="component" value="Chromosome 5"/>
</dbReference>
<comment type="caution">
    <text evidence="1">The sequence shown here is derived from an EMBL/GenBank/DDBJ whole genome shotgun (WGS) entry which is preliminary data.</text>
</comment>
<sequence length="181" mass="19932">MVLLECVGLQRERVSEATLGQSRTINNKEGTPDCLKDIQVVIEFVVMSANSVEFYDPFIGGGSNRLLSMPKDAKLCGEACGSQSLFVGSEGSEVRGIMEDSELHHSTRGTRVQEFDEDLIEDQDKSPVAAQGTEALQDRQAGELHLHWPQSCSRAMFQLAKLPVVLEMEAKLFTESWEGLG</sequence>
<proteinExistence type="predicted"/>
<dbReference type="EMBL" id="JANPWB010000009">
    <property type="protein sequence ID" value="KAJ1152292.1"/>
    <property type="molecule type" value="Genomic_DNA"/>
</dbReference>